<dbReference type="InterPro" id="IPR035979">
    <property type="entry name" value="RBD_domain_sf"/>
</dbReference>
<name>A0ABQ8F0W4_9FUNG</name>
<keyword evidence="2" id="KW-0539">Nucleus</keyword>
<sequence length="563" mass="65139">MKLEAVTLFSLVAIATYASPAAYPENQANAQHSAIDAPVIVHLEKRVTVWNRFLEMIGDIEDAIGHKRRVKERQREKEYQDYLKQIDQEIEQLKQKIQKEFNKQFEADKQKERQKREEEDKIRQENRAEHQKQRKLLIQQEQEQEKEAQEYETQQEQKKENLRKQKQEEEDLKKKEQKEQQKSKVKYPKLRRLKNAMTEHLVCGKRPNFVEPSEKVLSQLGTTLWTARKAIQIGILVDTHPFSVDRCILCDQQLLSTSIAHLVVECEQVAGHRIQSGLVPAIQKSRLRLLGRSTASYNATQCSARIVPIIKEIVHDQITRVHPPNAESDHRITNIGKRTLFVGRLAPTVTQDILADTFRCHGTLIKTRIVVNIVTGQGRGYGFVEFADSRSADQAIRACNGMLLHQQRILVDTEHGRRVSGWVPRRLGGGLGGKRGSGQMRFGGIDAPFRVQRPQLMSTSRDISSSSNKRRSTDRIQPIEPDCQQLRLDESSEQYSRSHQMRPIHGRDTSTPHHHYDARRQYNNSERDHRNMTSSYREPLSNTHSSSTRYDPRERSSHQSRSR</sequence>
<reference evidence="7 8" key="1">
    <citation type="submission" date="2021-02" db="EMBL/GenBank/DDBJ databases">
        <title>Variation within the Batrachochytrium salamandrivorans European outbreak.</title>
        <authorList>
            <person name="Kelly M."/>
            <person name="Pasmans F."/>
            <person name="Shea T.P."/>
            <person name="Munoz J.F."/>
            <person name="Carranza S."/>
            <person name="Cuomo C.A."/>
            <person name="Martel A."/>
        </authorList>
    </citation>
    <scope>NUCLEOTIDE SEQUENCE [LARGE SCALE GENOMIC DNA]</scope>
    <source>
        <strain evidence="7 8">AMFP18/2</strain>
    </source>
</reference>
<gene>
    <name evidence="7" type="ORF">BASA50_009559</name>
</gene>
<evidence type="ECO:0000256" key="1">
    <source>
        <dbReference type="ARBA" id="ARBA00004123"/>
    </source>
</evidence>
<evidence type="ECO:0000313" key="8">
    <source>
        <dbReference type="Proteomes" id="UP001648503"/>
    </source>
</evidence>
<proteinExistence type="predicted"/>
<dbReference type="SMART" id="SM00360">
    <property type="entry name" value="RRM"/>
    <property type="match status" value="1"/>
</dbReference>
<dbReference type="PANTHER" id="PTHR13952:SF6">
    <property type="entry name" value="U11_U12 SMALL NUCLEAR RIBONUCLEOPROTEIN 35 KDA PROTEIN"/>
    <property type="match status" value="1"/>
</dbReference>
<feature type="region of interest" description="Disordered" evidence="4">
    <location>
        <begin position="430"/>
        <end position="563"/>
    </location>
</feature>
<evidence type="ECO:0000256" key="3">
    <source>
        <dbReference type="PROSITE-ProRule" id="PRU00176"/>
    </source>
</evidence>
<dbReference type="Gene3D" id="3.30.70.330">
    <property type="match status" value="1"/>
</dbReference>
<feature type="compositionally biased region" description="Basic and acidic residues" evidence="4">
    <location>
        <begin position="105"/>
        <end position="131"/>
    </location>
</feature>
<dbReference type="Proteomes" id="UP001648503">
    <property type="component" value="Unassembled WGS sequence"/>
</dbReference>
<organism evidence="7 8">
    <name type="scientific">Batrachochytrium salamandrivorans</name>
    <dbReference type="NCBI Taxonomy" id="1357716"/>
    <lineage>
        <taxon>Eukaryota</taxon>
        <taxon>Fungi</taxon>
        <taxon>Fungi incertae sedis</taxon>
        <taxon>Chytridiomycota</taxon>
        <taxon>Chytridiomycota incertae sedis</taxon>
        <taxon>Chytridiomycetes</taxon>
        <taxon>Rhizophydiales</taxon>
        <taxon>Rhizophydiales incertae sedis</taxon>
        <taxon>Batrachochytrium</taxon>
    </lineage>
</organism>
<dbReference type="InterPro" id="IPR051183">
    <property type="entry name" value="U1_U11-U12_snRNP_70-35kDa"/>
</dbReference>
<evidence type="ECO:0000256" key="4">
    <source>
        <dbReference type="SAM" id="MobiDB-lite"/>
    </source>
</evidence>
<protein>
    <recommendedName>
        <fullName evidence="6">RRM domain-containing protein</fullName>
    </recommendedName>
</protein>
<dbReference type="SUPFAM" id="SSF54928">
    <property type="entry name" value="RNA-binding domain, RBD"/>
    <property type="match status" value="1"/>
</dbReference>
<feature type="compositionally biased region" description="Basic and acidic residues" evidence="4">
    <location>
        <begin position="505"/>
        <end position="531"/>
    </location>
</feature>
<keyword evidence="5" id="KW-0732">Signal</keyword>
<dbReference type="Pfam" id="PF00076">
    <property type="entry name" value="RRM_1"/>
    <property type="match status" value="1"/>
</dbReference>
<comment type="caution">
    <text evidence="7">The sequence shown here is derived from an EMBL/GenBank/DDBJ whole genome shotgun (WGS) entry which is preliminary data.</text>
</comment>
<comment type="subcellular location">
    <subcellularLocation>
        <location evidence="1">Nucleus</location>
    </subcellularLocation>
</comment>
<feature type="chain" id="PRO_5047089468" description="RRM domain-containing protein" evidence="5">
    <location>
        <begin position="19"/>
        <end position="563"/>
    </location>
</feature>
<evidence type="ECO:0000313" key="7">
    <source>
        <dbReference type="EMBL" id="KAH6590146.1"/>
    </source>
</evidence>
<evidence type="ECO:0000256" key="5">
    <source>
        <dbReference type="SAM" id="SignalP"/>
    </source>
</evidence>
<dbReference type="PANTHER" id="PTHR13952">
    <property type="entry name" value="U1 SMALL NUCLEAR RIBONUCLEOPROTEIN 70 KD"/>
    <property type="match status" value="1"/>
</dbReference>
<feature type="compositionally biased region" description="Polar residues" evidence="4">
    <location>
        <begin position="455"/>
        <end position="467"/>
    </location>
</feature>
<feature type="compositionally biased region" description="Polar residues" evidence="4">
    <location>
        <begin position="532"/>
        <end position="549"/>
    </location>
</feature>
<dbReference type="EMBL" id="JAFCIX010000436">
    <property type="protein sequence ID" value="KAH6590146.1"/>
    <property type="molecule type" value="Genomic_DNA"/>
</dbReference>
<keyword evidence="8" id="KW-1185">Reference proteome</keyword>
<feature type="region of interest" description="Disordered" evidence="4">
    <location>
        <begin position="105"/>
        <end position="190"/>
    </location>
</feature>
<feature type="compositionally biased region" description="Basic and acidic residues" evidence="4">
    <location>
        <begin position="143"/>
        <end position="182"/>
    </location>
</feature>
<evidence type="ECO:0000256" key="2">
    <source>
        <dbReference type="ARBA" id="ARBA00023242"/>
    </source>
</evidence>
<accession>A0ABQ8F0W4</accession>
<evidence type="ECO:0000259" key="6">
    <source>
        <dbReference type="PROSITE" id="PS50102"/>
    </source>
</evidence>
<feature type="signal peptide" evidence="5">
    <location>
        <begin position="1"/>
        <end position="18"/>
    </location>
</feature>
<dbReference type="InterPro" id="IPR012677">
    <property type="entry name" value="Nucleotide-bd_a/b_plait_sf"/>
</dbReference>
<keyword evidence="3" id="KW-0694">RNA-binding</keyword>
<dbReference type="InterPro" id="IPR000504">
    <property type="entry name" value="RRM_dom"/>
</dbReference>
<dbReference type="PROSITE" id="PS50102">
    <property type="entry name" value="RRM"/>
    <property type="match status" value="1"/>
</dbReference>
<feature type="domain" description="RRM" evidence="6">
    <location>
        <begin position="338"/>
        <end position="416"/>
    </location>
</feature>